<dbReference type="Gene3D" id="3.40.50.11500">
    <property type="match status" value="1"/>
</dbReference>
<dbReference type="InterPro" id="IPR051942">
    <property type="entry name" value="DENN_domain_containing_2"/>
</dbReference>
<comment type="caution">
    <text evidence="3">The sequence shown here is derived from an EMBL/GenBank/DDBJ whole genome shotgun (WGS) entry which is preliminary data.</text>
</comment>
<reference evidence="3 4" key="1">
    <citation type="submission" date="2024-04" db="EMBL/GenBank/DDBJ databases">
        <title>Tritrichomonas musculus Genome.</title>
        <authorList>
            <person name="Alves-Ferreira E."/>
            <person name="Grigg M."/>
            <person name="Lorenzi H."/>
            <person name="Galac M."/>
        </authorList>
    </citation>
    <scope>NUCLEOTIDE SEQUENCE [LARGE SCALE GENOMIC DNA]</scope>
    <source>
        <strain evidence="3 4">EAF2021</strain>
    </source>
</reference>
<evidence type="ECO:0000313" key="3">
    <source>
        <dbReference type="EMBL" id="KAK8878173.1"/>
    </source>
</evidence>
<protein>
    <recommendedName>
        <fullName evidence="2">UDENN domain-containing protein</fullName>
    </recommendedName>
</protein>
<organism evidence="3 4">
    <name type="scientific">Tritrichomonas musculus</name>
    <dbReference type="NCBI Taxonomy" id="1915356"/>
    <lineage>
        <taxon>Eukaryota</taxon>
        <taxon>Metamonada</taxon>
        <taxon>Parabasalia</taxon>
        <taxon>Tritrichomonadida</taxon>
        <taxon>Tritrichomonadidae</taxon>
        <taxon>Tritrichomonas</taxon>
    </lineage>
</organism>
<proteinExistence type="predicted"/>
<feature type="domain" description="UDENN" evidence="2">
    <location>
        <begin position="44"/>
        <end position="491"/>
    </location>
</feature>
<dbReference type="SMART" id="SM00799">
    <property type="entry name" value="DENN"/>
    <property type="match status" value="1"/>
</dbReference>
<dbReference type="Pfam" id="PF02141">
    <property type="entry name" value="DENN"/>
    <property type="match status" value="1"/>
</dbReference>
<dbReference type="Pfam" id="PF03455">
    <property type="entry name" value="dDENN"/>
    <property type="match status" value="1"/>
</dbReference>
<dbReference type="SMART" id="SM00801">
    <property type="entry name" value="dDENN"/>
    <property type="match status" value="1"/>
</dbReference>
<name>A0ABR2JJX2_9EUKA</name>
<evidence type="ECO:0000256" key="1">
    <source>
        <dbReference type="SAM" id="MobiDB-lite"/>
    </source>
</evidence>
<feature type="region of interest" description="Disordered" evidence="1">
    <location>
        <begin position="491"/>
        <end position="510"/>
    </location>
</feature>
<keyword evidence="4" id="KW-1185">Reference proteome</keyword>
<evidence type="ECO:0000259" key="2">
    <source>
        <dbReference type="PROSITE" id="PS50211"/>
    </source>
</evidence>
<dbReference type="InterPro" id="IPR037516">
    <property type="entry name" value="Tripartite_DENN"/>
</dbReference>
<dbReference type="Proteomes" id="UP001470230">
    <property type="component" value="Unassembled WGS sequence"/>
</dbReference>
<dbReference type="InterPro" id="IPR005112">
    <property type="entry name" value="dDENN_dom"/>
</dbReference>
<evidence type="ECO:0000313" key="4">
    <source>
        <dbReference type="Proteomes" id="UP001470230"/>
    </source>
</evidence>
<accession>A0ABR2JJX2</accession>
<dbReference type="InterPro" id="IPR043153">
    <property type="entry name" value="DENN_C"/>
</dbReference>
<dbReference type="PROSITE" id="PS50211">
    <property type="entry name" value="DENN"/>
    <property type="match status" value="1"/>
</dbReference>
<dbReference type="Gene3D" id="3.30.450.200">
    <property type="match status" value="1"/>
</dbReference>
<gene>
    <name evidence="3" type="ORF">M9Y10_004938</name>
</gene>
<dbReference type="InterPro" id="IPR001194">
    <property type="entry name" value="cDENN_dom"/>
</dbReference>
<dbReference type="PANTHER" id="PTHR15288:SF0">
    <property type="entry name" value="UDENN DOMAIN-CONTAINING PROTEIN"/>
    <property type="match status" value="1"/>
</dbReference>
<dbReference type="EMBL" id="JAPFFF010000011">
    <property type="protein sequence ID" value="KAK8878173.1"/>
    <property type="molecule type" value="Genomic_DNA"/>
</dbReference>
<dbReference type="PANTHER" id="PTHR15288">
    <property type="entry name" value="DENN DOMAIN-CONTAINING PROTEIN 2"/>
    <property type="match status" value="1"/>
</dbReference>
<sequence length="523" mass="59763">MAAPNWDVKKFERDLERQVKRRHYITRSTSSEFRVAADIQAYDQFLIIGLPPTDTVPSSEPEVLVAFPPISHPHSKLEQIISMCLPTGINRQYLLKNGNEPIQDEFVFTIVNGPEVTYGSCVHVNVDSTKIRKLPFYASNKSSKFAFCILSRSPALSAHFIFLSYLVLSTFNLYDLSNIPKLDLPFYDSSNLIENMDLDNQIAHHRSITIPEYFSNALKYYYSKDSSSSPFEFGKDAQIFFPPVGNLECLLWLSLDTIFSLLNVDFIMKLVTSIIFDAQVLVIGHSLQEVSMTVIALQYLIRPFRFCGPVIPILPDTSDFFELLNSPTPFIIGVAPCKELSSFVFLEGCIFVYLDRKNASFATEASFPNEKEVVKQIKKILEKEKSRISHPFSFPSIFKKFLNHKYEFTPDTSKRIVDTIMNQIKILITDDIYSYFVTDIDSTDGSSVTIFNTELFLASVKNDCKKFYQKLLESQNFQIFIEEKILKMQQSRDSQSPLTSDIAPPAKRPRRRSISILKDALLT</sequence>